<dbReference type="InterPro" id="IPR027791">
    <property type="entry name" value="Galactosyl_T_C"/>
</dbReference>
<dbReference type="InterPro" id="IPR003859">
    <property type="entry name" value="Galactosyl_T"/>
</dbReference>
<protein>
    <submittedName>
        <fullName evidence="14">Beta-1,4-N-acetylgalactosaminyltransferase bre-4</fullName>
    </submittedName>
</protein>
<evidence type="ECO:0000256" key="5">
    <source>
        <dbReference type="ARBA" id="ARBA00022679"/>
    </source>
</evidence>
<comment type="subcellular location">
    <subcellularLocation>
        <location evidence="1">Membrane</location>
        <topology evidence="1">Single-pass type II membrane protein</topology>
    </subcellularLocation>
</comment>
<evidence type="ECO:0000256" key="1">
    <source>
        <dbReference type="ARBA" id="ARBA00004606"/>
    </source>
</evidence>
<evidence type="ECO:0000313" key="14">
    <source>
        <dbReference type="WBParaSite" id="ACAC_0000810601-mRNA-1"/>
    </source>
</evidence>
<feature type="domain" description="Galactosyltransferase N-terminal" evidence="12">
    <location>
        <begin position="9"/>
        <end position="140"/>
    </location>
</feature>
<dbReference type="PRINTS" id="PR02050">
    <property type="entry name" value="B14GALTRFASE"/>
</dbReference>
<dbReference type="GO" id="GO:0008378">
    <property type="term" value="F:galactosyltransferase activity"/>
    <property type="evidence" value="ECO:0007669"/>
    <property type="project" value="TreeGrafter"/>
</dbReference>
<dbReference type="InterPro" id="IPR027995">
    <property type="entry name" value="Galactosyl_T_N"/>
</dbReference>
<name>A0A0K0DC55_ANGCA</name>
<keyword evidence="10" id="KW-0325">Glycoprotein</keyword>
<feature type="domain" description="Galactosyltransferase C-terminal" evidence="11">
    <location>
        <begin position="145"/>
        <end position="198"/>
    </location>
</feature>
<dbReference type="PANTHER" id="PTHR19300:SF57">
    <property type="entry name" value="BETA-1,4-N-ACETYLGALACTOSAMINYLTRANSFERASE"/>
    <property type="match status" value="1"/>
</dbReference>
<dbReference type="Pfam" id="PF02709">
    <property type="entry name" value="Glyco_transf_7C"/>
    <property type="match status" value="1"/>
</dbReference>
<keyword evidence="13" id="KW-1185">Reference proteome</keyword>
<evidence type="ECO:0000256" key="6">
    <source>
        <dbReference type="ARBA" id="ARBA00022692"/>
    </source>
</evidence>
<accession>A0A0K0DC55</accession>
<dbReference type="InterPro" id="IPR029044">
    <property type="entry name" value="Nucleotide-diphossugar_trans"/>
</dbReference>
<evidence type="ECO:0000256" key="3">
    <source>
        <dbReference type="ARBA" id="ARBA00005735"/>
    </source>
</evidence>
<reference evidence="13" key="1">
    <citation type="submission" date="2012-09" db="EMBL/GenBank/DDBJ databases">
        <authorList>
            <person name="Martin A.A."/>
        </authorList>
    </citation>
    <scope>NUCLEOTIDE SEQUENCE</scope>
</reference>
<keyword evidence="8" id="KW-1133">Transmembrane helix</keyword>
<comment type="similarity">
    <text evidence="3">Belongs to the glycosyltransferase 7 family.</text>
</comment>
<dbReference type="GO" id="GO:0005794">
    <property type="term" value="C:Golgi apparatus"/>
    <property type="evidence" value="ECO:0007669"/>
    <property type="project" value="TreeGrafter"/>
</dbReference>
<dbReference type="STRING" id="6313.A0A0K0DC55"/>
<dbReference type="GO" id="GO:0005975">
    <property type="term" value="P:carbohydrate metabolic process"/>
    <property type="evidence" value="ECO:0007669"/>
    <property type="project" value="InterPro"/>
</dbReference>
<proteinExistence type="inferred from homology"/>
<dbReference type="PANTHER" id="PTHR19300">
    <property type="entry name" value="BETA-1,4-GALACTOSYLTRANSFERASE"/>
    <property type="match status" value="1"/>
</dbReference>
<dbReference type="Pfam" id="PF13733">
    <property type="entry name" value="Glyco_transf_7N"/>
    <property type="match status" value="1"/>
</dbReference>
<keyword evidence="6" id="KW-0812">Transmembrane</keyword>
<evidence type="ECO:0000256" key="2">
    <source>
        <dbReference type="ARBA" id="ARBA00004922"/>
    </source>
</evidence>
<evidence type="ECO:0000313" key="13">
    <source>
        <dbReference type="Proteomes" id="UP000035642"/>
    </source>
</evidence>
<dbReference type="Gene3D" id="3.90.550.10">
    <property type="entry name" value="Spore Coat Polysaccharide Biosynthesis Protein SpsA, Chain A"/>
    <property type="match status" value="1"/>
</dbReference>
<reference evidence="14" key="2">
    <citation type="submission" date="2017-02" db="UniProtKB">
        <authorList>
            <consortium name="WormBaseParasite"/>
        </authorList>
    </citation>
    <scope>IDENTIFICATION</scope>
</reference>
<organism evidence="13 14">
    <name type="scientific">Angiostrongylus cantonensis</name>
    <name type="common">Rat lungworm</name>
    <dbReference type="NCBI Taxonomy" id="6313"/>
    <lineage>
        <taxon>Eukaryota</taxon>
        <taxon>Metazoa</taxon>
        <taxon>Ecdysozoa</taxon>
        <taxon>Nematoda</taxon>
        <taxon>Chromadorea</taxon>
        <taxon>Rhabditida</taxon>
        <taxon>Rhabditina</taxon>
        <taxon>Rhabditomorpha</taxon>
        <taxon>Strongyloidea</taxon>
        <taxon>Metastrongylidae</taxon>
        <taxon>Angiostrongylus</taxon>
    </lineage>
</organism>
<evidence type="ECO:0000256" key="10">
    <source>
        <dbReference type="ARBA" id="ARBA00023180"/>
    </source>
</evidence>
<comment type="pathway">
    <text evidence="2">Protein modification; protein glycosylation.</text>
</comment>
<dbReference type="SUPFAM" id="SSF53448">
    <property type="entry name" value="Nucleotide-diphospho-sugar transferases"/>
    <property type="match status" value="1"/>
</dbReference>
<keyword evidence="9" id="KW-0472">Membrane</keyword>
<keyword evidence="4" id="KW-0328">Glycosyltransferase</keyword>
<evidence type="ECO:0000256" key="8">
    <source>
        <dbReference type="ARBA" id="ARBA00022989"/>
    </source>
</evidence>
<keyword evidence="5" id="KW-0808">Transferase</keyword>
<evidence type="ECO:0000256" key="7">
    <source>
        <dbReference type="ARBA" id="ARBA00022968"/>
    </source>
</evidence>
<dbReference type="UniPathway" id="UPA00378"/>
<evidence type="ECO:0000256" key="4">
    <source>
        <dbReference type="ARBA" id="ARBA00022676"/>
    </source>
</evidence>
<dbReference type="WBParaSite" id="ACAC_0000810601-mRNA-1">
    <property type="protein sequence ID" value="ACAC_0000810601-mRNA-1"/>
    <property type="gene ID" value="ACAC_0000810601"/>
</dbReference>
<dbReference type="Proteomes" id="UP000035642">
    <property type="component" value="Unassembled WGS sequence"/>
</dbReference>
<evidence type="ECO:0000259" key="12">
    <source>
        <dbReference type="Pfam" id="PF13733"/>
    </source>
</evidence>
<dbReference type="GO" id="GO:0016020">
    <property type="term" value="C:membrane"/>
    <property type="evidence" value="ECO:0007669"/>
    <property type="project" value="UniProtKB-SubCell"/>
</dbReference>
<evidence type="ECO:0000256" key="9">
    <source>
        <dbReference type="ARBA" id="ARBA00023136"/>
    </source>
</evidence>
<dbReference type="AlphaFoldDB" id="A0A0K0DC55"/>
<sequence length="198" mass="23095">MESSQVKYCTLNSSEFQGRISINKTQSDMEELERKYQYLNSGGHHIPEDCKATSRVAIIVPYRDREAHLKIFLNNMHPFLIKQKLDYSIIVVEQIDGTVNRAKLLNIGFVEALKLYDWQCFIFHDVDILPEDDRNLHNCPFQNPRHMAVAVNKFGYKLAYERIFGASSALTAEQFRKVNGFSNRYWGWGGEDDDMYTR</sequence>
<evidence type="ECO:0000259" key="11">
    <source>
        <dbReference type="Pfam" id="PF02709"/>
    </source>
</evidence>
<keyword evidence="7" id="KW-0735">Signal-anchor</keyword>
<dbReference type="GO" id="GO:0006688">
    <property type="term" value="P:glycosphingolipid biosynthetic process"/>
    <property type="evidence" value="ECO:0007669"/>
    <property type="project" value="TreeGrafter"/>
</dbReference>
<dbReference type="GO" id="GO:0033842">
    <property type="term" value="F:N-acetyl-beta-glucosaminyl-derivative 4-beta-N-acetylgalactosaminyltransferase activity"/>
    <property type="evidence" value="ECO:0007669"/>
    <property type="project" value="TreeGrafter"/>
</dbReference>